<sequence length="160" mass="18082">MTSITDVLIPVVSSGLTAGIVTFVLNTRQQERAMRRGKLEELTSILSRQMIMLKNQVTYLEALVAGRITNDEFVAYLEKDGAKEIPHDRVQALITIYFPALLPEVERLFHLESAMQQQESSDGKIRLNQIHTLFAARNGFFASVLAQAPSVNVPLWKIWR</sequence>
<name>A0ABQ5XPD5_9GAMM</name>
<feature type="transmembrane region" description="Helical" evidence="1">
    <location>
        <begin position="7"/>
        <end position="26"/>
    </location>
</feature>
<comment type="caution">
    <text evidence="2">The sequence shown here is derived from an EMBL/GenBank/DDBJ whole genome shotgun (WGS) entry which is preliminary data.</text>
</comment>
<proteinExistence type="predicted"/>
<keyword evidence="3" id="KW-1185">Reference proteome</keyword>
<keyword evidence="1" id="KW-0472">Membrane</keyword>
<organism evidence="2 3">
    <name type="scientific">Dyella acidisoli</name>
    <dbReference type="NCBI Taxonomy" id="1867834"/>
    <lineage>
        <taxon>Bacteria</taxon>
        <taxon>Pseudomonadati</taxon>
        <taxon>Pseudomonadota</taxon>
        <taxon>Gammaproteobacteria</taxon>
        <taxon>Lysobacterales</taxon>
        <taxon>Rhodanobacteraceae</taxon>
        <taxon>Dyella</taxon>
    </lineage>
</organism>
<reference evidence="3" key="1">
    <citation type="journal article" date="2019" name="Int. J. Syst. Evol. Microbiol.">
        <title>The Global Catalogue of Microorganisms (GCM) 10K type strain sequencing project: providing services to taxonomists for standard genome sequencing and annotation.</title>
        <authorList>
            <consortium name="The Broad Institute Genomics Platform"/>
            <consortium name="The Broad Institute Genome Sequencing Center for Infectious Disease"/>
            <person name="Wu L."/>
            <person name="Ma J."/>
        </authorList>
    </citation>
    <scope>NUCLEOTIDE SEQUENCE [LARGE SCALE GENOMIC DNA]</scope>
    <source>
        <strain evidence="3">NBRC 111980</strain>
    </source>
</reference>
<evidence type="ECO:0000256" key="1">
    <source>
        <dbReference type="SAM" id="Phobius"/>
    </source>
</evidence>
<dbReference type="RefSeq" id="WP_284321300.1">
    <property type="nucleotide sequence ID" value="NZ_BSOB01000020.1"/>
</dbReference>
<evidence type="ECO:0000313" key="3">
    <source>
        <dbReference type="Proteomes" id="UP001156670"/>
    </source>
</evidence>
<evidence type="ECO:0000313" key="2">
    <source>
        <dbReference type="EMBL" id="GLQ93592.1"/>
    </source>
</evidence>
<keyword evidence="1" id="KW-1133">Transmembrane helix</keyword>
<protein>
    <submittedName>
        <fullName evidence="2">Uncharacterized protein</fullName>
    </submittedName>
</protein>
<gene>
    <name evidence="2" type="ORF">GCM10007901_25430</name>
</gene>
<dbReference type="Proteomes" id="UP001156670">
    <property type="component" value="Unassembled WGS sequence"/>
</dbReference>
<keyword evidence="1" id="KW-0812">Transmembrane</keyword>
<accession>A0ABQ5XPD5</accession>
<dbReference type="EMBL" id="BSOB01000020">
    <property type="protein sequence ID" value="GLQ93592.1"/>
    <property type="molecule type" value="Genomic_DNA"/>
</dbReference>